<gene>
    <name evidence="3" type="ORF">DUNSADRAFT_3336</name>
</gene>
<proteinExistence type="predicted"/>
<comment type="caution">
    <text evidence="3">The sequence shown here is derived from an EMBL/GenBank/DDBJ whole genome shotgun (WGS) entry which is preliminary data.</text>
</comment>
<organism evidence="3 4">
    <name type="scientific">Dunaliella salina</name>
    <name type="common">Green alga</name>
    <name type="synonym">Protococcus salinus</name>
    <dbReference type="NCBI Taxonomy" id="3046"/>
    <lineage>
        <taxon>Eukaryota</taxon>
        <taxon>Viridiplantae</taxon>
        <taxon>Chlorophyta</taxon>
        <taxon>core chlorophytes</taxon>
        <taxon>Chlorophyceae</taxon>
        <taxon>CS clade</taxon>
        <taxon>Chlamydomonadales</taxon>
        <taxon>Dunaliellaceae</taxon>
        <taxon>Dunaliella</taxon>
    </lineage>
</organism>
<keyword evidence="1" id="KW-1133">Transmembrane helix</keyword>
<evidence type="ECO:0000313" key="3">
    <source>
        <dbReference type="EMBL" id="KAF5838141.1"/>
    </source>
</evidence>
<dbReference type="InterPro" id="IPR028110">
    <property type="entry name" value="TMEM254"/>
</dbReference>
<feature type="transmembrane region" description="Helical" evidence="1">
    <location>
        <begin position="45"/>
        <end position="64"/>
    </location>
</feature>
<dbReference type="Proteomes" id="UP000815325">
    <property type="component" value="Unassembled WGS sequence"/>
</dbReference>
<evidence type="ECO:0000256" key="1">
    <source>
        <dbReference type="SAM" id="Phobius"/>
    </source>
</evidence>
<keyword evidence="2" id="KW-0732">Signal</keyword>
<keyword evidence="4" id="KW-1185">Reference proteome</keyword>
<dbReference type="EMBL" id="MU069589">
    <property type="protein sequence ID" value="KAF5838141.1"/>
    <property type="molecule type" value="Genomic_DNA"/>
</dbReference>
<feature type="chain" id="PRO_5046422969" evidence="2">
    <location>
        <begin position="20"/>
        <end position="105"/>
    </location>
</feature>
<feature type="signal peptide" evidence="2">
    <location>
        <begin position="1"/>
        <end position="19"/>
    </location>
</feature>
<protein>
    <submittedName>
        <fullName evidence="3">Uncharacterized protein</fullName>
    </submittedName>
</protein>
<feature type="non-terminal residue" evidence="3">
    <location>
        <position position="1"/>
    </location>
</feature>
<accession>A0ABQ7GU46</accession>
<feature type="transmembrane region" description="Helical" evidence="1">
    <location>
        <begin position="76"/>
        <end position="94"/>
    </location>
</feature>
<evidence type="ECO:0000256" key="2">
    <source>
        <dbReference type="SAM" id="SignalP"/>
    </source>
</evidence>
<reference evidence="3" key="1">
    <citation type="submission" date="2017-08" db="EMBL/GenBank/DDBJ databases">
        <authorList>
            <person name="Polle J.E."/>
            <person name="Barry K."/>
            <person name="Cushman J."/>
            <person name="Schmutz J."/>
            <person name="Tran D."/>
            <person name="Hathwaick L.T."/>
            <person name="Yim W.C."/>
            <person name="Jenkins J."/>
            <person name="Mckie-Krisberg Z.M."/>
            <person name="Prochnik S."/>
            <person name="Lindquist E."/>
            <person name="Dockter R.B."/>
            <person name="Adam C."/>
            <person name="Molina H."/>
            <person name="Bunkerborg J."/>
            <person name="Jin E."/>
            <person name="Buchheim M."/>
            <person name="Magnuson J."/>
        </authorList>
    </citation>
    <scope>NUCLEOTIDE SEQUENCE</scope>
    <source>
        <strain evidence="3">CCAP 19/18</strain>
    </source>
</reference>
<name>A0ABQ7GU46_DUNSA</name>
<evidence type="ECO:0000313" key="4">
    <source>
        <dbReference type="Proteomes" id="UP000815325"/>
    </source>
</evidence>
<keyword evidence="1" id="KW-0472">Membrane</keyword>
<dbReference type="Pfam" id="PF14934">
    <property type="entry name" value="TMEM254"/>
    <property type="match status" value="1"/>
</dbReference>
<sequence length="105" mass="11263">SGVLPLITLLLFIAGEAIAFWPPCRDLPVLAQLYSTGIGLFRSELGVQAVMAAGATAHLIEAAITGRMCQKRGLKLSHICGWMGITLLVGYFGIHNLKRLSAKSR</sequence>
<keyword evidence="1" id="KW-0812">Transmembrane</keyword>